<proteinExistence type="predicted"/>
<gene>
    <name evidence="1" type="ORF">E3U43_017100</name>
</gene>
<dbReference type="Proteomes" id="UP000793456">
    <property type="component" value="Chromosome XII"/>
</dbReference>
<accession>A0ACD3QXS4</accession>
<protein>
    <submittedName>
        <fullName evidence="1">Uncharacterized protein</fullName>
    </submittedName>
</protein>
<reference evidence="1" key="1">
    <citation type="submission" date="2018-11" db="EMBL/GenBank/DDBJ databases">
        <title>The sequence and de novo assembly of Larimichthys crocea genome using PacBio and Hi-C technologies.</title>
        <authorList>
            <person name="Xu P."/>
            <person name="Chen B."/>
            <person name="Zhou Z."/>
            <person name="Ke Q."/>
            <person name="Wu Y."/>
            <person name="Bai H."/>
            <person name="Pu F."/>
        </authorList>
    </citation>
    <scope>NUCLEOTIDE SEQUENCE</scope>
    <source>
        <tissue evidence="1">Muscle</tissue>
    </source>
</reference>
<name>A0ACD3QXS4_LARCR</name>
<sequence>MLSERARERKVPVTRLSRLANFGGLAVGLGIGALAEVAKKTIRHNDVAGDKKGVLDSSPFLSEANAERIVRTLCKVRGAALKLGQMLSIQDDAFINPQLAKIFDRVRQSADFMPIKQMTYPGVAQSINSDVNNLMTVLNMSNALPEGLFPEHLIDVMRRELTLECDYIREAQCAKKFRELLKDHPFFYVPEVIDELSGSYVLTTELVPGFPLDQAENLSQELKNEICENILMLCLRELFEFRYMQTDPNWSNFFYDPQTHRVSLLDFGATRGFDLSFTDLYIEIIRSAAEGNREGVLKKSIEMKFLTGYESKAMINAHVDAVMILGEAFASTEPFEFGSQSTTERIHNLIPVMLKHRLTPPPEETYSLHRKMGGSFLICSRLDAKLKCSNMFQTAYQKYWEGRTPSPSQSA</sequence>
<organism evidence="1 2">
    <name type="scientific">Larimichthys crocea</name>
    <name type="common">Large yellow croaker</name>
    <name type="synonym">Pseudosciaena crocea</name>
    <dbReference type="NCBI Taxonomy" id="215358"/>
    <lineage>
        <taxon>Eukaryota</taxon>
        <taxon>Metazoa</taxon>
        <taxon>Chordata</taxon>
        <taxon>Craniata</taxon>
        <taxon>Vertebrata</taxon>
        <taxon>Euteleostomi</taxon>
        <taxon>Actinopterygii</taxon>
        <taxon>Neopterygii</taxon>
        <taxon>Teleostei</taxon>
        <taxon>Neoteleostei</taxon>
        <taxon>Acanthomorphata</taxon>
        <taxon>Eupercaria</taxon>
        <taxon>Sciaenidae</taxon>
        <taxon>Larimichthys</taxon>
    </lineage>
</organism>
<keyword evidence="2" id="KW-1185">Reference proteome</keyword>
<comment type="caution">
    <text evidence="1">The sequence shown here is derived from an EMBL/GenBank/DDBJ whole genome shotgun (WGS) entry which is preliminary data.</text>
</comment>
<evidence type="ECO:0000313" key="1">
    <source>
        <dbReference type="EMBL" id="TMS12142.1"/>
    </source>
</evidence>
<dbReference type="EMBL" id="CM011685">
    <property type="protein sequence ID" value="TMS12142.1"/>
    <property type="molecule type" value="Genomic_DNA"/>
</dbReference>
<evidence type="ECO:0000313" key="2">
    <source>
        <dbReference type="Proteomes" id="UP000793456"/>
    </source>
</evidence>